<name>E0S1W0_BUTPB</name>
<dbReference type="SMART" id="SM00283">
    <property type="entry name" value="MA"/>
    <property type="match status" value="1"/>
</dbReference>
<evidence type="ECO:0000313" key="10">
    <source>
        <dbReference type="Proteomes" id="UP000001299"/>
    </source>
</evidence>
<accession>E0S1W0</accession>
<dbReference type="Gene3D" id="1.10.287.950">
    <property type="entry name" value="Methyl-accepting chemotaxis protein"/>
    <property type="match status" value="1"/>
</dbReference>
<keyword evidence="10" id="KW-1185">Reference proteome</keyword>
<feature type="transmembrane region" description="Helical" evidence="6">
    <location>
        <begin position="39"/>
        <end position="60"/>
    </location>
</feature>
<keyword evidence="2" id="KW-0997">Cell inner membrane</keyword>
<feature type="region of interest" description="Disordered" evidence="5">
    <location>
        <begin position="244"/>
        <end position="267"/>
    </location>
</feature>
<feature type="domain" description="T-SNARE coiled-coil homology" evidence="8">
    <location>
        <begin position="382"/>
        <end position="418"/>
    </location>
</feature>
<sequence>MNAEQYRRANANSYNVCIVIFLCGILLTVIKIFQSGFQGADAAIIASAIIGAAMASAGYFKFSTVKMGSILIMGGSTIFYFVMLVAEDNIVYFAFGLPILICSIIYLNVRLCKAGISAITISFTITCIKAYVSSGTLDMIHVPAFITLALAFIATIATVSLLCKFNEENNATITKNAEETLKTGNEMAEIANTITDLFNESQKNMTDLQNIIESQHSGMQDIASSMESTAQAITSQAQRVQQIQEETATTEQHRKDMTKASESTQTAVREGVRVIEELKEKSQNVAQQSQVTVEATQAVINKVAEVTKIVGSIMSISKQTNLLALNASIEAARAGEAGKGFAVVANDVRELAEETNTASTEITNIINELNEDVQKAMASIDDTVASVSEQNEMIESVGDNFDSINDNVSEMLSRFTEIGEGMKSIAASTTEINDSISNLSATSQEVASLSNEGASASETAVSKFDDFKNILGDIFQQANKLKDMQTK</sequence>
<evidence type="ECO:0000256" key="2">
    <source>
        <dbReference type="ARBA" id="ARBA00022519"/>
    </source>
</evidence>
<keyword evidence="3 4" id="KW-0807">Transducer</keyword>
<organism evidence="9 10">
    <name type="scientific">Butyrivibrio proteoclasticus (strain ATCC 51982 / DSM 14932 / B316)</name>
    <name type="common">Clostridium proteoclasticum</name>
    <dbReference type="NCBI Taxonomy" id="515622"/>
    <lineage>
        <taxon>Bacteria</taxon>
        <taxon>Bacillati</taxon>
        <taxon>Bacillota</taxon>
        <taxon>Clostridia</taxon>
        <taxon>Lachnospirales</taxon>
        <taxon>Lachnospiraceae</taxon>
        <taxon>Butyrivibrio</taxon>
    </lineage>
</organism>
<evidence type="ECO:0000256" key="5">
    <source>
        <dbReference type="SAM" id="MobiDB-lite"/>
    </source>
</evidence>
<feature type="transmembrane region" description="Helical" evidence="6">
    <location>
        <begin position="90"/>
        <end position="107"/>
    </location>
</feature>
<dbReference type="InterPro" id="IPR004089">
    <property type="entry name" value="MCPsignal_dom"/>
</dbReference>
<proteinExistence type="predicted"/>
<gene>
    <name evidence="9" type="primary">mcpH</name>
    <name evidence="9" type="ordered locus">bpr_I1043</name>
</gene>
<dbReference type="PROSITE" id="PS50192">
    <property type="entry name" value="T_SNARE"/>
    <property type="match status" value="1"/>
</dbReference>
<feature type="transmembrane region" description="Helical" evidence="6">
    <location>
        <begin position="114"/>
        <end position="132"/>
    </location>
</feature>
<feature type="transmembrane region" description="Helical" evidence="6">
    <location>
        <begin position="144"/>
        <end position="163"/>
    </location>
</feature>
<evidence type="ECO:0000259" key="7">
    <source>
        <dbReference type="PROSITE" id="PS50111"/>
    </source>
</evidence>
<evidence type="ECO:0000256" key="3">
    <source>
        <dbReference type="ARBA" id="ARBA00023224"/>
    </source>
</evidence>
<reference evidence="9 10" key="1">
    <citation type="journal article" date="2010" name="PLoS ONE">
        <title>The glycobiome of the rumen bacterium Butyrivibrio proteoclasticus B316(T) highlights adaptation to a polysaccharide-rich environment.</title>
        <authorList>
            <person name="Kelly W.J."/>
            <person name="Leahy S.C."/>
            <person name="Altermann E."/>
            <person name="Yeoman C.J."/>
            <person name="Dunne J.C."/>
            <person name="Kong Z."/>
            <person name="Pacheco D.M."/>
            <person name="Li D."/>
            <person name="Noel S.J."/>
            <person name="Moon C.D."/>
            <person name="Cookson A.L."/>
            <person name="Attwood G.T."/>
        </authorList>
    </citation>
    <scope>NUCLEOTIDE SEQUENCE [LARGE SCALE GENOMIC DNA]</scope>
    <source>
        <strain evidence="10">ATCC 51982 / DSM 14932 / B316</strain>
    </source>
</reference>
<dbReference type="SUPFAM" id="SSF58104">
    <property type="entry name" value="Methyl-accepting chemotaxis protein (MCP) signaling domain"/>
    <property type="match status" value="1"/>
</dbReference>
<keyword evidence="6" id="KW-0472">Membrane</keyword>
<dbReference type="AlphaFoldDB" id="E0S1W0"/>
<dbReference type="RefSeq" id="WP_013280441.1">
    <property type="nucleotide sequence ID" value="NC_014387.1"/>
</dbReference>
<feature type="transmembrane region" description="Helical" evidence="6">
    <location>
        <begin position="67"/>
        <end position="84"/>
    </location>
</feature>
<feature type="transmembrane region" description="Helical" evidence="6">
    <location>
        <begin position="12"/>
        <end position="33"/>
    </location>
</feature>
<protein>
    <submittedName>
        <fullName evidence="9">Methyl-accepting chemotaxis protein McpH</fullName>
    </submittedName>
</protein>
<dbReference type="STRING" id="515622.bpr_I1043"/>
<evidence type="ECO:0000256" key="6">
    <source>
        <dbReference type="SAM" id="Phobius"/>
    </source>
</evidence>
<dbReference type="PANTHER" id="PTHR32089">
    <property type="entry name" value="METHYL-ACCEPTING CHEMOTAXIS PROTEIN MCPB"/>
    <property type="match status" value="1"/>
</dbReference>
<dbReference type="InterPro" id="IPR000727">
    <property type="entry name" value="T_SNARE_dom"/>
</dbReference>
<dbReference type="Pfam" id="PF00015">
    <property type="entry name" value="MCPsignal"/>
    <property type="match status" value="1"/>
</dbReference>
<dbReference type="PANTHER" id="PTHR32089:SF112">
    <property type="entry name" value="LYSOZYME-LIKE PROTEIN-RELATED"/>
    <property type="match status" value="1"/>
</dbReference>
<dbReference type="Proteomes" id="UP000001299">
    <property type="component" value="Chromosome 1"/>
</dbReference>
<dbReference type="GO" id="GO:0005886">
    <property type="term" value="C:plasma membrane"/>
    <property type="evidence" value="ECO:0007669"/>
    <property type="project" value="UniProtKB-SubCell"/>
</dbReference>
<keyword evidence="6" id="KW-0812">Transmembrane</keyword>
<dbReference type="EMBL" id="CP001810">
    <property type="protein sequence ID" value="ADL33785.1"/>
    <property type="molecule type" value="Genomic_DNA"/>
</dbReference>
<evidence type="ECO:0000256" key="4">
    <source>
        <dbReference type="PROSITE-ProRule" id="PRU00284"/>
    </source>
</evidence>
<dbReference type="GO" id="GO:0007165">
    <property type="term" value="P:signal transduction"/>
    <property type="evidence" value="ECO:0007669"/>
    <property type="project" value="UniProtKB-KW"/>
</dbReference>
<dbReference type="HOGENOM" id="CLU_000445_107_18_9"/>
<evidence type="ECO:0000256" key="1">
    <source>
        <dbReference type="ARBA" id="ARBA00004429"/>
    </source>
</evidence>
<dbReference type="KEGG" id="bpb:bpr_I1043"/>
<comment type="subcellular location">
    <subcellularLocation>
        <location evidence="1">Cell inner membrane</location>
        <topology evidence="1">Multi-pass membrane protein</topology>
    </subcellularLocation>
</comment>
<dbReference type="PROSITE" id="PS50111">
    <property type="entry name" value="CHEMOTAXIS_TRANSDUC_2"/>
    <property type="match status" value="1"/>
</dbReference>
<evidence type="ECO:0000259" key="8">
    <source>
        <dbReference type="PROSITE" id="PS50192"/>
    </source>
</evidence>
<keyword evidence="2" id="KW-1003">Cell membrane</keyword>
<evidence type="ECO:0000313" key="9">
    <source>
        <dbReference type="EMBL" id="ADL33785.1"/>
    </source>
</evidence>
<feature type="domain" description="Methyl-accepting transducer" evidence="7">
    <location>
        <begin position="204"/>
        <end position="440"/>
    </location>
</feature>
<dbReference type="eggNOG" id="COG0840">
    <property type="taxonomic scope" value="Bacteria"/>
</dbReference>
<keyword evidence="6" id="KW-1133">Transmembrane helix</keyword>